<name>A0A6P0GBH5_9ACTN</name>
<feature type="chain" id="PRO_5026923297" description="LPXTG cell wall anchor domain-containing protein" evidence="2">
    <location>
        <begin position="20"/>
        <end position="165"/>
    </location>
</feature>
<organism evidence="3 4">
    <name type="scientific">Geodermatophilus normandii</name>
    <dbReference type="NCBI Taxonomy" id="1137989"/>
    <lineage>
        <taxon>Bacteria</taxon>
        <taxon>Bacillati</taxon>
        <taxon>Actinomycetota</taxon>
        <taxon>Actinomycetes</taxon>
        <taxon>Geodermatophilales</taxon>
        <taxon>Geodermatophilaceae</taxon>
        <taxon>Geodermatophilus</taxon>
    </lineage>
</organism>
<reference evidence="3 4" key="1">
    <citation type="submission" date="2019-12" db="EMBL/GenBank/DDBJ databases">
        <title>WGS of CPCC 203550 I12A-02606.</title>
        <authorList>
            <person name="Jiang Z."/>
        </authorList>
    </citation>
    <scope>NUCLEOTIDE SEQUENCE [LARGE SCALE GENOMIC DNA]</scope>
    <source>
        <strain evidence="3 4">I12A-02606</strain>
    </source>
</reference>
<feature type="signal peptide" evidence="2">
    <location>
        <begin position="1"/>
        <end position="19"/>
    </location>
</feature>
<protein>
    <recommendedName>
        <fullName evidence="5">LPXTG cell wall anchor domain-containing protein</fullName>
    </recommendedName>
</protein>
<sequence length="165" mass="17120">MTAAVGAAVVLATPGPAMATVDPLTPTVTCVQPVRNGSWTAVFGYTNTSSSTITVRRGGDNDFDPDRFNGPQIETFPSGAYQGSFSVSVPSAYSSIQWELGDRRVTAYRDRSTPCPSSTELPADGNGLGIVIALAASGAVAGGSMWLAQRRRQHRAALTPAATAD</sequence>
<dbReference type="AlphaFoldDB" id="A0A6P0GBH5"/>
<dbReference type="EMBL" id="JAAGWE010000009">
    <property type="protein sequence ID" value="NEM05280.1"/>
    <property type="molecule type" value="Genomic_DNA"/>
</dbReference>
<evidence type="ECO:0008006" key="5">
    <source>
        <dbReference type="Google" id="ProtNLM"/>
    </source>
</evidence>
<evidence type="ECO:0000313" key="3">
    <source>
        <dbReference type="EMBL" id="NEM05280.1"/>
    </source>
</evidence>
<evidence type="ECO:0000256" key="1">
    <source>
        <dbReference type="SAM" id="Phobius"/>
    </source>
</evidence>
<accession>A0A6P0GBH5</accession>
<evidence type="ECO:0000313" key="4">
    <source>
        <dbReference type="Proteomes" id="UP000471126"/>
    </source>
</evidence>
<evidence type="ECO:0000256" key="2">
    <source>
        <dbReference type="SAM" id="SignalP"/>
    </source>
</evidence>
<keyword evidence="1" id="KW-0472">Membrane</keyword>
<keyword evidence="2" id="KW-0732">Signal</keyword>
<proteinExistence type="predicted"/>
<keyword evidence="1" id="KW-0812">Transmembrane</keyword>
<keyword evidence="1" id="KW-1133">Transmembrane helix</keyword>
<dbReference type="Proteomes" id="UP000471126">
    <property type="component" value="Unassembled WGS sequence"/>
</dbReference>
<dbReference type="RefSeq" id="WP_163475481.1">
    <property type="nucleotide sequence ID" value="NZ_JAAGWE010000009.1"/>
</dbReference>
<feature type="transmembrane region" description="Helical" evidence="1">
    <location>
        <begin position="127"/>
        <end position="148"/>
    </location>
</feature>
<comment type="caution">
    <text evidence="3">The sequence shown here is derived from an EMBL/GenBank/DDBJ whole genome shotgun (WGS) entry which is preliminary data.</text>
</comment>
<gene>
    <name evidence="3" type="ORF">GCU54_04495</name>
</gene>